<dbReference type="PANTHER" id="PTHR31313">
    <property type="entry name" value="TY1 ENHANCER ACTIVATOR"/>
    <property type="match status" value="1"/>
</dbReference>
<evidence type="ECO:0000256" key="7">
    <source>
        <dbReference type="ARBA" id="ARBA00023242"/>
    </source>
</evidence>
<evidence type="ECO:0000256" key="8">
    <source>
        <dbReference type="SAM" id="MobiDB-lite"/>
    </source>
</evidence>
<evidence type="ECO:0000256" key="4">
    <source>
        <dbReference type="ARBA" id="ARBA00023015"/>
    </source>
</evidence>
<feature type="compositionally biased region" description="Pro residues" evidence="8">
    <location>
        <begin position="165"/>
        <end position="175"/>
    </location>
</feature>
<keyword evidence="4" id="KW-0805">Transcription regulation</keyword>
<reference evidence="10 11" key="1">
    <citation type="submission" date="2015-01" db="EMBL/GenBank/DDBJ databases">
        <title>The Genome Sequence of Fonsecaea pedrosoi CBS 271.37.</title>
        <authorList>
            <consortium name="The Broad Institute Genomics Platform"/>
            <person name="Cuomo C."/>
            <person name="de Hoog S."/>
            <person name="Gorbushina A."/>
            <person name="Stielow B."/>
            <person name="Teixiera M."/>
            <person name="Abouelleil A."/>
            <person name="Chapman S.B."/>
            <person name="Priest M."/>
            <person name="Young S.K."/>
            <person name="Wortman J."/>
            <person name="Nusbaum C."/>
            <person name="Birren B."/>
        </authorList>
    </citation>
    <scope>NUCLEOTIDE SEQUENCE [LARGE SCALE GENOMIC DNA]</scope>
    <source>
        <strain evidence="10 11">CBS 271.37</strain>
    </source>
</reference>
<dbReference type="GO" id="GO:0006351">
    <property type="term" value="P:DNA-templated transcription"/>
    <property type="evidence" value="ECO:0007669"/>
    <property type="project" value="InterPro"/>
</dbReference>
<feature type="region of interest" description="Disordered" evidence="8">
    <location>
        <begin position="158"/>
        <end position="209"/>
    </location>
</feature>
<dbReference type="SMART" id="SM00066">
    <property type="entry name" value="GAL4"/>
    <property type="match status" value="1"/>
</dbReference>
<dbReference type="Pfam" id="PF04082">
    <property type="entry name" value="Fungal_trans"/>
    <property type="match status" value="1"/>
</dbReference>
<keyword evidence="6" id="KW-0804">Transcription</keyword>
<dbReference type="AlphaFoldDB" id="A0A0D2GAB6"/>
<keyword evidence="5" id="KW-0238">DNA-binding</keyword>
<dbReference type="GO" id="GO:0003677">
    <property type="term" value="F:DNA binding"/>
    <property type="evidence" value="ECO:0007669"/>
    <property type="project" value="UniProtKB-KW"/>
</dbReference>
<keyword evidence="7" id="KW-0539">Nucleus</keyword>
<accession>A0A0D2GAB6</accession>
<dbReference type="InterPro" id="IPR001138">
    <property type="entry name" value="Zn2Cys6_DnaBD"/>
</dbReference>
<dbReference type="Proteomes" id="UP000053029">
    <property type="component" value="Unassembled WGS sequence"/>
</dbReference>
<dbReference type="InterPro" id="IPR036864">
    <property type="entry name" value="Zn2-C6_fun-type_DNA-bd_sf"/>
</dbReference>
<evidence type="ECO:0000256" key="6">
    <source>
        <dbReference type="ARBA" id="ARBA00023163"/>
    </source>
</evidence>
<evidence type="ECO:0000313" key="10">
    <source>
        <dbReference type="EMBL" id="KIW77573.1"/>
    </source>
</evidence>
<evidence type="ECO:0000256" key="5">
    <source>
        <dbReference type="ARBA" id="ARBA00023125"/>
    </source>
</evidence>
<organism evidence="10 11">
    <name type="scientific">Fonsecaea pedrosoi CBS 271.37</name>
    <dbReference type="NCBI Taxonomy" id="1442368"/>
    <lineage>
        <taxon>Eukaryota</taxon>
        <taxon>Fungi</taxon>
        <taxon>Dikarya</taxon>
        <taxon>Ascomycota</taxon>
        <taxon>Pezizomycotina</taxon>
        <taxon>Eurotiomycetes</taxon>
        <taxon>Chaetothyriomycetidae</taxon>
        <taxon>Chaetothyriales</taxon>
        <taxon>Herpotrichiellaceae</taxon>
        <taxon>Fonsecaea</taxon>
    </lineage>
</organism>
<proteinExistence type="predicted"/>
<dbReference type="HOGENOM" id="CLU_019850_0_0_1"/>
<comment type="subcellular location">
    <subcellularLocation>
        <location evidence="1">Nucleus</location>
    </subcellularLocation>
</comment>
<feature type="compositionally biased region" description="Polar residues" evidence="8">
    <location>
        <begin position="179"/>
        <end position="190"/>
    </location>
</feature>
<feature type="domain" description="Zn(2)-C6 fungal-type" evidence="9">
    <location>
        <begin position="71"/>
        <end position="101"/>
    </location>
</feature>
<dbReference type="GeneID" id="25309509"/>
<keyword evidence="2" id="KW-0479">Metal-binding</keyword>
<dbReference type="EMBL" id="KN846974">
    <property type="protein sequence ID" value="KIW77573.1"/>
    <property type="molecule type" value="Genomic_DNA"/>
</dbReference>
<dbReference type="GO" id="GO:0000981">
    <property type="term" value="F:DNA-binding transcription factor activity, RNA polymerase II-specific"/>
    <property type="evidence" value="ECO:0007669"/>
    <property type="project" value="InterPro"/>
</dbReference>
<dbReference type="SMART" id="SM00906">
    <property type="entry name" value="Fungal_trans"/>
    <property type="match status" value="1"/>
</dbReference>
<gene>
    <name evidence="10" type="ORF">Z517_10019</name>
</gene>
<feature type="compositionally biased region" description="Basic residues" evidence="8">
    <location>
        <begin position="47"/>
        <end position="56"/>
    </location>
</feature>
<dbReference type="PROSITE" id="PS50048">
    <property type="entry name" value="ZN2_CY6_FUNGAL_2"/>
    <property type="match status" value="1"/>
</dbReference>
<dbReference type="PROSITE" id="PS00463">
    <property type="entry name" value="ZN2_CY6_FUNGAL_1"/>
    <property type="match status" value="1"/>
</dbReference>
<protein>
    <recommendedName>
        <fullName evidence="9">Zn(2)-C6 fungal-type domain-containing protein</fullName>
    </recommendedName>
</protein>
<evidence type="ECO:0000313" key="11">
    <source>
        <dbReference type="Proteomes" id="UP000053029"/>
    </source>
</evidence>
<dbReference type="PANTHER" id="PTHR31313:SF81">
    <property type="entry name" value="TY1 ENHANCER ACTIVATOR"/>
    <property type="match status" value="1"/>
</dbReference>
<dbReference type="VEuPathDB" id="FungiDB:Z517_10019"/>
<name>A0A0D2GAB6_9EURO</name>
<keyword evidence="11" id="KW-1185">Reference proteome</keyword>
<dbReference type="OrthoDB" id="2154091at2759"/>
<dbReference type="CDD" id="cd12148">
    <property type="entry name" value="fungal_TF_MHR"/>
    <property type="match status" value="1"/>
</dbReference>
<feature type="region of interest" description="Disordered" evidence="8">
    <location>
        <begin position="1"/>
        <end position="63"/>
    </location>
</feature>
<dbReference type="InterPro" id="IPR007219">
    <property type="entry name" value="XnlR_reg_dom"/>
</dbReference>
<keyword evidence="3" id="KW-0862">Zinc</keyword>
<dbReference type="InterPro" id="IPR051615">
    <property type="entry name" value="Transcr_Regulatory_Elem"/>
</dbReference>
<evidence type="ECO:0000256" key="3">
    <source>
        <dbReference type="ARBA" id="ARBA00022833"/>
    </source>
</evidence>
<dbReference type="SUPFAM" id="SSF57701">
    <property type="entry name" value="Zn2/Cys6 DNA-binding domain"/>
    <property type="match status" value="1"/>
</dbReference>
<dbReference type="STRING" id="1442368.A0A0D2GAB6"/>
<dbReference type="Gene3D" id="4.10.240.10">
    <property type="entry name" value="Zn(2)-C6 fungal-type DNA-binding domain"/>
    <property type="match status" value="1"/>
</dbReference>
<evidence type="ECO:0000256" key="2">
    <source>
        <dbReference type="ARBA" id="ARBA00022723"/>
    </source>
</evidence>
<feature type="compositionally biased region" description="Polar residues" evidence="8">
    <location>
        <begin position="669"/>
        <end position="686"/>
    </location>
</feature>
<dbReference type="CDD" id="cd00067">
    <property type="entry name" value="GAL4"/>
    <property type="match status" value="1"/>
</dbReference>
<evidence type="ECO:0000259" key="9">
    <source>
        <dbReference type="PROSITE" id="PS50048"/>
    </source>
</evidence>
<dbReference type="GO" id="GO:0005634">
    <property type="term" value="C:nucleus"/>
    <property type="evidence" value="ECO:0007669"/>
    <property type="project" value="UniProtKB-SubCell"/>
</dbReference>
<dbReference type="GO" id="GO:0008270">
    <property type="term" value="F:zinc ion binding"/>
    <property type="evidence" value="ECO:0007669"/>
    <property type="project" value="InterPro"/>
</dbReference>
<dbReference type="RefSeq" id="XP_013281381.1">
    <property type="nucleotide sequence ID" value="XM_013425927.1"/>
</dbReference>
<dbReference type="Pfam" id="PF00172">
    <property type="entry name" value="Zn_clus"/>
    <property type="match status" value="1"/>
</dbReference>
<sequence>MLASPFASGFSPAPAEVHEDTTKSPHGTPPSDPNDAESTCAADARVRKSGGPKKRLSSAPKNQTRSSKTLACLNCRPRKIKCERIGGTCERCRTLDIPCRLPDRDERRVRYSKDYIIQLQDQIAELRSTVATMQAAYTSSKSPPQTLQWPVAVSASPPQLQAQFQPPPPLPPQPPASDSLGSPTLTTDDSSAIGERPSKGTPESEPPESLISRLCDAQGRLNSKDDGQLRYFGPTSSLHLTESVTTIFKYCSDVSKFGAEFEKDVPWAMQQYLLDLYWKYQHNILHIIHKEAFLAGMQAGSGPYFSRCLLLCLLVSAARISVSPEIRALSVPADDDETGEKPILTKRAEEALEEELLNPGLTTIQSLMLLSILDCCQSNDSRGWMRSGNACRLAFDLGLHENWSRIPNTKLSPLDLEVRQVILWGCVGFDRLWALYLGRPPVIKLSDVSIDRPNRNAPTWDMKMFAAWAELLELSGHMSEKLNTNTCFQEQIDFFTEALQRWDASLDHTLTFFPNAPPGIYLLRIQYSALMILVNRHNAGYGNPEKRTCPASNRSRSICLEHAFTISNLVISYATHHGEANTMLGSTLYNITMASTIFVAEINERNRQEVSEETAALGACLKAMKEMESAEIVARNLRKILQTIMRVCRVCDIPDYGEHLEQSAGWQRPKTSTELGGTVNTSTALPTTKRRDDSTSDSDNDFNCLNFDTLAFDGVFQLPFDDALLDPSSMGVFLT</sequence>
<evidence type="ECO:0000256" key="1">
    <source>
        <dbReference type="ARBA" id="ARBA00004123"/>
    </source>
</evidence>
<feature type="region of interest" description="Disordered" evidence="8">
    <location>
        <begin position="663"/>
        <end position="698"/>
    </location>
</feature>